<accession>A0A7Z6URL1</accession>
<name>A0A7Z6URL1_PSESH</name>
<evidence type="ECO:0000313" key="1">
    <source>
        <dbReference type="EMBL" id="RMU85943.1"/>
    </source>
</evidence>
<organism evidence="1 2">
    <name type="scientific">Pseudomonas savastanoi pv. phaseolicola</name>
    <name type="common">Pseudomonas syringae pv. phaseolicola</name>
    <dbReference type="NCBI Taxonomy" id="319"/>
    <lineage>
        <taxon>Bacteria</taxon>
        <taxon>Pseudomonadati</taxon>
        <taxon>Pseudomonadota</taxon>
        <taxon>Gammaproteobacteria</taxon>
        <taxon>Pseudomonadales</taxon>
        <taxon>Pseudomonadaceae</taxon>
        <taxon>Pseudomonas</taxon>
    </lineage>
</organism>
<dbReference type="AlphaFoldDB" id="A0A7Z6URL1"/>
<reference evidence="1 2" key="1">
    <citation type="submission" date="2018-08" db="EMBL/GenBank/DDBJ databases">
        <title>Recombination of ecologically and evolutionarily significant loci maintains genetic cohesion in the Pseudomonas syringae species complex.</title>
        <authorList>
            <person name="Dillon M."/>
            <person name="Thakur S."/>
            <person name="Almeida R.N.D."/>
            <person name="Weir B.S."/>
            <person name="Guttman D.S."/>
        </authorList>
    </citation>
    <scope>NUCLEOTIDE SEQUENCE [LARGE SCALE GENOMIC DNA]</scope>
    <source>
        <strain evidence="1 2">1449B</strain>
    </source>
</reference>
<protein>
    <submittedName>
        <fullName evidence="1">Uncharacterized protein</fullName>
    </submittedName>
</protein>
<comment type="caution">
    <text evidence="1">The sequence shown here is derived from an EMBL/GenBank/DDBJ whole genome shotgun (WGS) entry which is preliminary data.</text>
</comment>
<proteinExistence type="predicted"/>
<dbReference type="GeneID" id="72394794"/>
<dbReference type="RefSeq" id="WP_003347779.1">
    <property type="nucleotide sequence ID" value="NZ_RBUI01000122.1"/>
</dbReference>
<gene>
    <name evidence="1" type="ORF">ALP21_200004</name>
</gene>
<evidence type="ECO:0000313" key="2">
    <source>
        <dbReference type="Proteomes" id="UP000267078"/>
    </source>
</evidence>
<dbReference type="Proteomes" id="UP000267078">
    <property type="component" value="Unassembled WGS sequence"/>
</dbReference>
<sequence>MKTVTIWIANDTFERVIQKIVARSQALPESHNPFYNLSPEQAEEYIWKNIQKEVESYCSSPLANLNERDHAFTFGAPLNDTVFMLTGCELPSHNLHTHTIEVNFNEGKSNSYTADFYALI</sequence>
<dbReference type="EMBL" id="RBUI01000122">
    <property type="protein sequence ID" value="RMU85943.1"/>
    <property type="molecule type" value="Genomic_DNA"/>
</dbReference>